<proteinExistence type="predicted"/>
<organism evidence="2 3">
    <name type="scientific">Winogradskya consettensis</name>
    <dbReference type="NCBI Taxonomy" id="113560"/>
    <lineage>
        <taxon>Bacteria</taxon>
        <taxon>Bacillati</taxon>
        <taxon>Actinomycetota</taxon>
        <taxon>Actinomycetes</taxon>
        <taxon>Micromonosporales</taxon>
        <taxon>Micromonosporaceae</taxon>
        <taxon>Winogradskya</taxon>
    </lineage>
</organism>
<feature type="compositionally biased region" description="Polar residues" evidence="1">
    <location>
        <begin position="140"/>
        <end position="152"/>
    </location>
</feature>
<gene>
    <name evidence="2" type="ORF">Aco04nite_27700</name>
</gene>
<sequence length="152" mass="15689">MWLGAQFGESTLTPQRPPAVTRVQQNEIVPPGQGGEGAGITPSDPAEIIHTDPAADPAPQKHKPRVTIPSTEDNNDEYTGAGGGDDPTTTPATPSSSPSADPEPSETSDDPDTPPTDEPTDPETDPTDETSDPPSGPEVPTTNVTTQSVVND</sequence>
<comment type="caution">
    <text evidence="2">The sequence shown here is derived from an EMBL/GenBank/DDBJ whole genome shotgun (WGS) entry which is preliminary data.</text>
</comment>
<dbReference type="Proteomes" id="UP000680865">
    <property type="component" value="Unassembled WGS sequence"/>
</dbReference>
<feature type="region of interest" description="Disordered" evidence="1">
    <location>
        <begin position="1"/>
        <end position="152"/>
    </location>
</feature>
<evidence type="ECO:0000313" key="3">
    <source>
        <dbReference type="Proteomes" id="UP000680865"/>
    </source>
</evidence>
<feature type="compositionally biased region" description="Acidic residues" evidence="1">
    <location>
        <begin position="103"/>
        <end position="112"/>
    </location>
</feature>
<protein>
    <submittedName>
        <fullName evidence="2">Uncharacterized protein</fullName>
    </submittedName>
</protein>
<feature type="compositionally biased region" description="Low complexity" evidence="1">
    <location>
        <begin position="86"/>
        <end position="102"/>
    </location>
</feature>
<evidence type="ECO:0000313" key="2">
    <source>
        <dbReference type="EMBL" id="GIM71915.1"/>
    </source>
</evidence>
<feature type="compositionally biased region" description="Acidic residues" evidence="1">
    <location>
        <begin position="118"/>
        <end position="131"/>
    </location>
</feature>
<dbReference type="AlphaFoldDB" id="A0A919SHD8"/>
<dbReference type="EMBL" id="BOQP01000011">
    <property type="protein sequence ID" value="GIM71915.1"/>
    <property type="molecule type" value="Genomic_DNA"/>
</dbReference>
<name>A0A919SHD8_9ACTN</name>
<accession>A0A919SHD8</accession>
<keyword evidence="3" id="KW-1185">Reference proteome</keyword>
<evidence type="ECO:0000256" key="1">
    <source>
        <dbReference type="SAM" id="MobiDB-lite"/>
    </source>
</evidence>
<reference evidence="2" key="1">
    <citation type="submission" date="2021-03" db="EMBL/GenBank/DDBJ databases">
        <title>Whole genome shotgun sequence of Actinoplanes consettensis NBRC 14913.</title>
        <authorList>
            <person name="Komaki H."/>
            <person name="Tamura T."/>
        </authorList>
    </citation>
    <scope>NUCLEOTIDE SEQUENCE</scope>
    <source>
        <strain evidence="2">NBRC 14913</strain>
    </source>
</reference>